<dbReference type="Proteomes" id="UP000297703">
    <property type="component" value="Unassembled WGS sequence"/>
</dbReference>
<keyword evidence="2" id="KW-0645">Protease</keyword>
<sequence>MLPGQADRLPPRGPLSRRQRRARPNHPPLPGSAPLAFPGSEGPHQRDERRERAPQGPGVRRSCPLGGPARSSLGHCWAGPLPEGTTCGDVAMTTLLAGVVSPYRPVMASRRRVNTL</sequence>
<accession>A0A4D9E7Q8</accession>
<name>A0A4D9E7Q8_9SAUR</name>
<dbReference type="EMBL" id="QXTE01000107">
    <property type="protein sequence ID" value="TFK05827.1"/>
    <property type="molecule type" value="Genomic_DNA"/>
</dbReference>
<dbReference type="GO" id="GO:0008233">
    <property type="term" value="F:peptidase activity"/>
    <property type="evidence" value="ECO:0007669"/>
    <property type="project" value="UniProtKB-KW"/>
</dbReference>
<protein>
    <submittedName>
        <fullName evidence="2">Mannan-binding lectin serine protease 1</fullName>
    </submittedName>
</protein>
<feature type="region of interest" description="Disordered" evidence="1">
    <location>
        <begin position="1"/>
        <end position="72"/>
    </location>
</feature>
<keyword evidence="2" id="KW-0378">Hydrolase</keyword>
<organism evidence="2 3">
    <name type="scientific">Platysternon megacephalum</name>
    <name type="common">big-headed turtle</name>
    <dbReference type="NCBI Taxonomy" id="55544"/>
    <lineage>
        <taxon>Eukaryota</taxon>
        <taxon>Metazoa</taxon>
        <taxon>Chordata</taxon>
        <taxon>Craniata</taxon>
        <taxon>Vertebrata</taxon>
        <taxon>Euteleostomi</taxon>
        <taxon>Archelosauria</taxon>
        <taxon>Testudinata</taxon>
        <taxon>Testudines</taxon>
        <taxon>Cryptodira</taxon>
        <taxon>Durocryptodira</taxon>
        <taxon>Testudinoidea</taxon>
        <taxon>Platysternidae</taxon>
        <taxon>Platysternon</taxon>
    </lineage>
</organism>
<gene>
    <name evidence="2" type="ORF">DR999_PMT11456</name>
</gene>
<keyword evidence="3" id="KW-1185">Reference proteome</keyword>
<feature type="compositionally biased region" description="Basic residues" evidence="1">
    <location>
        <begin position="15"/>
        <end position="24"/>
    </location>
</feature>
<evidence type="ECO:0000313" key="3">
    <source>
        <dbReference type="Proteomes" id="UP000297703"/>
    </source>
</evidence>
<dbReference type="GO" id="GO:0006508">
    <property type="term" value="P:proteolysis"/>
    <property type="evidence" value="ECO:0007669"/>
    <property type="project" value="UniProtKB-KW"/>
</dbReference>
<reference evidence="2 3" key="1">
    <citation type="submission" date="2019-04" db="EMBL/GenBank/DDBJ databases">
        <title>Draft genome of the big-headed turtle Platysternon megacephalum.</title>
        <authorList>
            <person name="Gong S."/>
        </authorList>
    </citation>
    <scope>NUCLEOTIDE SEQUENCE [LARGE SCALE GENOMIC DNA]</scope>
    <source>
        <strain evidence="2">DO16091913</strain>
        <tissue evidence="2">Muscle</tissue>
    </source>
</reference>
<comment type="caution">
    <text evidence="2">The sequence shown here is derived from an EMBL/GenBank/DDBJ whole genome shotgun (WGS) entry which is preliminary data.</text>
</comment>
<reference evidence="2 3" key="2">
    <citation type="submission" date="2019-04" db="EMBL/GenBank/DDBJ databases">
        <title>The genome sequence of big-headed turtle.</title>
        <authorList>
            <person name="Gong S."/>
        </authorList>
    </citation>
    <scope>NUCLEOTIDE SEQUENCE [LARGE SCALE GENOMIC DNA]</scope>
    <source>
        <strain evidence="2">DO16091913</strain>
        <tissue evidence="2">Muscle</tissue>
    </source>
</reference>
<evidence type="ECO:0000313" key="2">
    <source>
        <dbReference type="EMBL" id="TFK05827.1"/>
    </source>
</evidence>
<proteinExistence type="predicted"/>
<evidence type="ECO:0000256" key="1">
    <source>
        <dbReference type="SAM" id="MobiDB-lite"/>
    </source>
</evidence>
<feature type="compositionally biased region" description="Basic and acidic residues" evidence="1">
    <location>
        <begin position="43"/>
        <end position="53"/>
    </location>
</feature>
<dbReference type="AlphaFoldDB" id="A0A4D9E7Q8"/>